<evidence type="ECO:0000259" key="8">
    <source>
        <dbReference type="Pfam" id="PF01431"/>
    </source>
</evidence>
<comment type="similarity">
    <text evidence="2">Belongs to the peptidase M13 family.</text>
</comment>
<dbReference type="InterPro" id="IPR018497">
    <property type="entry name" value="Peptidase_M13_C"/>
</dbReference>
<gene>
    <name evidence="10" type="ORF">QEG99_00030</name>
</gene>
<accession>A0ABY8LTU7</accession>
<dbReference type="InterPro" id="IPR024079">
    <property type="entry name" value="MetalloPept_cat_dom_sf"/>
</dbReference>
<reference evidence="10" key="1">
    <citation type="submission" date="2023-04" db="EMBL/GenBank/DDBJ databases">
        <title>Completed genome of Mycoplasma lagogenitalium type strain 12MS.</title>
        <authorList>
            <person name="Spergser J."/>
        </authorList>
    </citation>
    <scope>NUCLEOTIDE SEQUENCE</scope>
    <source>
        <strain evidence="10">12MS</strain>
    </source>
</reference>
<dbReference type="InterPro" id="IPR042089">
    <property type="entry name" value="Peptidase_M13_dom_2"/>
</dbReference>
<dbReference type="PANTHER" id="PTHR11733:SF167">
    <property type="entry name" value="FI17812P1-RELATED"/>
    <property type="match status" value="1"/>
</dbReference>
<sequence>MNKKIKDDFYEYINEQWLKTAKIPDDRSSIGSFVEMDLELEKLLKGLVSKWHQDNSSIPNDPLIHEYVKFYSMILNTKKRDELGWEPVRNFLSKIENLKNFSQIQNANKDFWINYNFLPFSLSIDEDFANSERRIVWISEDSTILPSTKTYENQEEKERLLTVWKNMVKELLLSYGKNEQESEKIIQNSIQFDELYKNYVLTPEEAADYVSLYNLKQRNEVNKYSKNFNFLEIIDRFVGQEVTEVSILNERFFKNFDLIFSEENFEKYKDLLFVKNLLSTTTFLTEQIREVANKFSKAVTSIEKTRTLEDFAYDKTNTFFSMPLGMFYAKEYFGENSKKNIEHMIENMVKVYTKRLSENDWLSKETIEKAIAKISKLKFMIGYPEIIRPYYNKFKVLGYEQGGNLFTNALKFSEEISKYKISLYHKDEDKRYWSMSPAQINAYYHPIKNQMVFPAAILNFPFYKYDRCSSANYGGIGAVIAHEISHAFDNNGSQFDENGQLNNWWTEKDKSEFLKRTEAVIKLYDQRETEFGKVNGKLTVSENIADLGGFECALEAAKMEKDFNPEELFKSWATIWRSIYREGAAKRQLETDVHSPTKIRANVVLANNELFAQTYEITENDKMYIPKENKVKIW</sequence>
<evidence type="ECO:0000259" key="9">
    <source>
        <dbReference type="Pfam" id="PF05649"/>
    </source>
</evidence>
<evidence type="ECO:0000256" key="3">
    <source>
        <dbReference type="ARBA" id="ARBA00022670"/>
    </source>
</evidence>
<dbReference type="PANTHER" id="PTHR11733">
    <property type="entry name" value="ZINC METALLOPROTEASE FAMILY M13 NEPRILYSIN-RELATED"/>
    <property type="match status" value="1"/>
</dbReference>
<keyword evidence="5 10" id="KW-0378">Hydrolase</keyword>
<dbReference type="Pfam" id="PF01431">
    <property type="entry name" value="Peptidase_M13"/>
    <property type="match status" value="1"/>
</dbReference>
<dbReference type="EMBL" id="CP122979">
    <property type="protein sequence ID" value="WGI36664.1"/>
    <property type="molecule type" value="Genomic_DNA"/>
</dbReference>
<evidence type="ECO:0000256" key="1">
    <source>
        <dbReference type="ARBA" id="ARBA00001947"/>
    </source>
</evidence>
<dbReference type="CDD" id="cd08662">
    <property type="entry name" value="M13"/>
    <property type="match status" value="1"/>
</dbReference>
<dbReference type="Pfam" id="PF05649">
    <property type="entry name" value="Peptidase_M13_N"/>
    <property type="match status" value="1"/>
</dbReference>
<dbReference type="PROSITE" id="PS51885">
    <property type="entry name" value="NEPRILYSIN"/>
    <property type="match status" value="1"/>
</dbReference>
<evidence type="ECO:0000256" key="6">
    <source>
        <dbReference type="ARBA" id="ARBA00022833"/>
    </source>
</evidence>
<comment type="cofactor">
    <cofactor evidence="1">
        <name>Zn(2+)</name>
        <dbReference type="ChEBI" id="CHEBI:29105"/>
    </cofactor>
</comment>
<proteinExistence type="inferred from homology"/>
<keyword evidence="7" id="KW-0482">Metalloprotease</keyword>
<evidence type="ECO:0000256" key="7">
    <source>
        <dbReference type="ARBA" id="ARBA00023049"/>
    </source>
</evidence>
<keyword evidence="11" id="KW-1185">Reference proteome</keyword>
<dbReference type="RefSeq" id="WP_280101965.1">
    <property type="nucleotide sequence ID" value="NZ_CP122979.1"/>
</dbReference>
<dbReference type="InterPro" id="IPR008753">
    <property type="entry name" value="Peptidase_M13_N"/>
</dbReference>
<keyword evidence="6" id="KW-0862">Zinc</keyword>
<dbReference type="GO" id="GO:0016787">
    <property type="term" value="F:hydrolase activity"/>
    <property type="evidence" value="ECO:0007669"/>
    <property type="project" value="UniProtKB-KW"/>
</dbReference>
<dbReference type="EC" id="3.4.24.-" evidence="10"/>
<keyword evidence="3" id="KW-0645">Protease</keyword>
<evidence type="ECO:0000256" key="2">
    <source>
        <dbReference type="ARBA" id="ARBA00007357"/>
    </source>
</evidence>
<dbReference type="InterPro" id="IPR000718">
    <property type="entry name" value="Peptidase_M13"/>
</dbReference>
<protein>
    <submittedName>
        <fullName evidence="10">M13 family metallopeptidase</fullName>
        <ecNumber evidence="10">3.4.24.-</ecNumber>
    </submittedName>
</protein>
<feature type="domain" description="Peptidase M13 N-terminal" evidence="9">
    <location>
        <begin position="6"/>
        <end position="384"/>
    </location>
</feature>
<keyword evidence="4" id="KW-0479">Metal-binding</keyword>
<dbReference type="PRINTS" id="PR00786">
    <property type="entry name" value="NEPRILYSIN"/>
</dbReference>
<dbReference type="SUPFAM" id="SSF55486">
    <property type="entry name" value="Metalloproteases ('zincins'), catalytic domain"/>
    <property type="match status" value="1"/>
</dbReference>
<organism evidence="10 11">
    <name type="scientific">Mesomycoplasma lagogenitalium</name>
    <dbReference type="NCBI Taxonomy" id="171286"/>
    <lineage>
        <taxon>Bacteria</taxon>
        <taxon>Bacillati</taxon>
        <taxon>Mycoplasmatota</taxon>
        <taxon>Mycoplasmoidales</taxon>
        <taxon>Metamycoplasmataceae</taxon>
        <taxon>Mesomycoplasma</taxon>
    </lineage>
</organism>
<evidence type="ECO:0000313" key="10">
    <source>
        <dbReference type="EMBL" id="WGI36664.1"/>
    </source>
</evidence>
<dbReference type="Proteomes" id="UP001179842">
    <property type="component" value="Chromosome"/>
</dbReference>
<feature type="domain" description="Peptidase M13 C-terminal" evidence="8">
    <location>
        <begin position="441"/>
        <end position="631"/>
    </location>
</feature>
<dbReference type="Gene3D" id="1.10.1380.10">
    <property type="entry name" value="Neutral endopeptidase , domain2"/>
    <property type="match status" value="1"/>
</dbReference>
<dbReference type="Gene3D" id="3.40.390.10">
    <property type="entry name" value="Collagenase (Catalytic Domain)"/>
    <property type="match status" value="1"/>
</dbReference>
<name>A0ABY8LTU7_9BACT</name>
<evidence type="ECO:0000256" key="4">
    <source>
        <dbReference type="ARBA" id="ARBA00022723"/>
    </source>
</evidence>
<evidence type="ECO:0000256" key="5">
    <source>
        <dbReference type="ARBA" id="ARBA00022801"/>
    </source>
</evidence>
<evidence type="ECO:0000313" key="11">
    <source>
        <dbReference type="Proteomes" id="UP001179842"/>
    </source>
</evidence>